<keyword evidence="3" id="KW-0694">RNA-binding</keyword>
<name>A0A3G3MH34_9FLOR</name>
<dbReference type="HAMAP" id="MF_01363">
    <property type="entry name" value="Ribosomal_bL21"/>
    <property type="match status" value="1"/>
</dbReference>
<keyword evidence="8" id="KW-0934">Plastid</keyword>
<evidence type="ECO:0000256" key="4">
    <source>
        <dbReference type="ARBA" id="ARBA00022980"/>
    </source>
</evidence>
<proteinExistence type="inferred from homology"/>
<sequence length="104" mass="12034">MNYAIIQLGGKQLLVQMGKFYDVNRLDIIPGQTLLINKILLLRRGNFVHFGQPSLGQAKIRAKVLKHFKGNKLTVFKMQPKKNRKSKCGHRQAFTRLLIQNIEY</sequence>
<evidence type="ECO:0000256" key="3">
    <source>
        <dbReference type="ARBA" id="ARBA00022884"/>
    </source>
</evidence>
<dbReference type="InterPro" id="IPR018258">
    <property type="entry name" value="Ribosomal_bL21_CS"/>
</dbReference>
<geneLocation type="plastid" evidence="8"/>
<dbReference type="PANTHER" id="PTHR21349">
    <property type="entry name" value="50S RIBOSOMAL PROTEIN L21"/>
    <property type="match status" value="1"/>
</dbReference>
<dbReference type="PANTHER" id="PTHR21349:SF0">
    <property type="entry name" value="LARGE RIBOSOMAL SUBUNIT PROTEIN BL21M"/>
    <property type="match status" value="1"/>
</dbReference>
<evidence type="ECO:0000256" key="1">
    <source>
        <dbReference type="ARBA" id="ARBA00008563"/>
    </source>
</evidence>
<keyword evidence="5" id="KW-0687">Ribonucleoprotein</keyword>
<dbReference type="GO" id="GO:0006412">
    <property type="term" value="P:translation"/>
    <property type="evidence" value="ECO:0007669"/>
    <property type="project" value="InterPro"/>
</dbReference>
<dbReference type="GO" id="GO:0019843">
    <property type="term" value="F:rRNA binding"/>
    <property type="evidence" value="ECO:0007669"/>
    <property type="project" value="UniProtKB-KW"/>
</dbReference>
<dbReference type="SUPFAM" id="SSF141091">
    <property type="entry name" value="L21p-like"/>
    <property type="match status" value="1"/>
</dbReference>
<dbReference type="RefSeq" id="YP_009541937.1">
    <property type="nucleotide sequence ID" value="NC_039978.1"/>
</dbReference>
<organism evidence="8">
    <name type="scientific">Neogoniolithon spectabile</name>
    <dbReference type="NCBI Taxonomy" id="231755"/>
    <lineage>
        <taxon>Eukaryota</taxon>
        <taxon>Rhodophyta</taxon>
        <taxon>Florideophyceae</taxon>
        <taxon>Corallinophycidae</taxon>
        <taxon>Corallinales</taxon>
        <taxon>Spongitidaceae</taxon>
        <taxon>Neogoniolithoideae</taxon>
        <taxon>Neogoniolithon</taxon>
    </lineage>
</organism>
<dbReference type="Pfam" id="PF00829">
    <property type="entry name" value="Ribosomal_L21p"/>
    <property type="match status" value="1"/>
</dbReference>
<dbReference type="GO" id="GO:0003735">
    <property type="term" value="F:structural constituent of ribosome"/>
    <property type="evidence" value="ECO:0007669"/>
    <property type="project" value="InterPro"/>
</dbReference>
<keyword evidence="2" id="KW-0699">rRNA-binding</keyword>
<dbReference type="InterPro" id="IPR028909">
    <property type="entry name" value="bL21-like"/>
</dbReference>
<dbReference type="GO" id="GO:0005737">
    <property type="term" value="C:cytoplasm"/>
    <property type="evidence" value="ECO:0007669"/>
    <property type="project" value="UniProtKB-ARBA"/>
</dbReference>
<keyword evidence="4 8" id="KW-0689">Ribosomal protein</keyword>
<dbReference type="GeneID" id="38463712"/>
<dbReference type="NCBIfam" id="TIGR00061">
    <property type="entry name" value="L21"/>
    <property type="match status" value="1"/>
</dbReference>
<gene>
    <name evidence="8" type="primary">rpl21</name>
</gene>
<dbReference type="GO" id="GO:0005840">
    <property type="term" value="C:ribosome"/>
    <property type="evidence" value="ECO:0007669"/>
    <property type="project" value="UniProtKB-KW"/>
</dbReference>
<dbReference type="AlphaFoldDB" id="A0A3G3MH34"/>
<dbReference type="InterPro" id="IPR001787">
    <property type="entry name" value="Ribosomal_bL21"/>
</dbReference>
<evidence type="ECO:0000256" key="7">
    <source>
        <dbReference type="ARBA" id="ARBA00044129"/>
    </source>
</evidence>
<protein>
    <recommendedName>
        <fullName evidence="7">Large ribosomal subunit protein bL21m</fullName>
    </recommendedName>
    <alternativeName>
        <fullName evidence="6">50S ribosomal protein L21, chloroplastic</fullName>
    </alternativeName>
</protein>
<dbReference type="InterPro" id="IPR036164">
    <property type="entry name" value="bL21-like_sf"/>
</dbReference>
<reference evidence="8" key="1">
    <citation type="journal article" date="2018" name="Genome Biol. Evol.">
        <title>Mitochondrial and Plastid Genomes from Coralline Red Algae Provide Insights into the Incongruent Evolutionary Histories of Organelles.</title>
        <authorList>
            <person name="Lee J."/>
            <person name="Song H.J."/>
            <person name="In Park S."/>
            <person name="Lee Y.M."/>
            <person name="Jeong S.Y."/>
            <person name="Oh Cho T."/>
            <person name="Kim J.H."/>
            <person name="Choi H.G."/>
            <person name="Choi C.G."/>
            <person name="Nelson W.A."/>
            <person name="Fredericq S."/>
            <person name="Bhattacharya D."/>
            <person name="Su Yoon H."/>
        </authorList>
    </citation>
    <scope>NUCLEOTIDE SEQUENCE</scope>
</reference>
<comment type="similarity">
    <text evidence="1">Belongs to the bacterial ribosomal protein bL21 family.</text>
</comment>
<dbReference type="EMBL" id="MH281628">
    <property type="protein sequence ID" value="AYR06146.1"/>
    <property type="molecule type" value="Genomic_DNA"/>
</dbReference>
<evidence type="ECO:0000256" key="2">
    <source>
        <dbReference type="ARBA" id="ARBA00022730"/>
    </source>
</evidence>
<evidence type="ECO:0000256" key="5">
    <source>
        <dbReference type="ARBA" id="ARBA00023274"/>
    </source>
</evidence>
<evidence type="ECO:0000256" key="6">
    <source>
        <dbReference type="ARBA" id="ARBA00035397"/>
    </source>
</evidence>
<dbReference type="PROSITE" id="PS01169">
    <property type="entry name" value="RIBOSOMAL_L21"/>
    <property type="match status" value="1"/>
</dbReference>
<dbReference type="GO" id="GO:1990904">
    <property type="term" value="C:ribonucleoprotein complex"/>
    <property type="evidence" value="ECO:0007669"/>
    <property type="project" value="UniProtKB-KW"/>
</dbReference>
<evidence type="ECO:0000313" key="8">
    <source>
        <dbReference type="EMBL" id="AYR06146.1"/>
    </source>
</evidence>
<accession>A0A3G3MH34</accession>